<accession>A0ABP8WRF0</accession>
<dbReference type="Proteomes" id="UP001500621">
    <property type="component" value="Unassembled WGS sequence"/>
</dbReference>
<gene>
    <name evidence="1" type="ORF">GCM10023226_34000</name>
</gene>
<protein>
    <submittedName>
        <fullName evidence="1">Uncharacterized protein</fullName>
    </submittedName>
</protein>
<keyword evidence="2" id="KW-1185">Reference proteome</keyword>
<evidence type="ECO:0000313" key="1">
    <source>
        <dbReference type="EMBL" id="GAA4693338.1"/>
    </source>
</evidence>
<comment type="caution">
    <text evidence="1">The sequence shown here is derived from an EMBL/GenBank/DDBJ whole genome shotgun (WGS) entry which is preliminary data.</text>
</comment>
<proteinExistence type="predicted"/>
<sequence length="170" mass="19012">MRRLRRSTGPATSVPVGPGEKVLAWATGVDEDGEAGVVVAGTRDALYVGERRVPWEQVEAADWDADTETLRVTEVGTWGEARAAHEHRLEEAERLLQLVRERVTASVVLQRHVVVRGRRGLRVIARRAPHGRGELFWVYEFDEGVDPDDPRVRRLAEAELRHAQADVGLV</sequence>
<evidence type="ECO:0000313" key="2">
    <source>
        <dbReference type="Proteomes" id="UP001500621"/>
    </source>
</evidence>
<dbReference type="RefSeq" id="WP_345268080.1">
    <property type="nucleotide sequence ID" value="NZ_BAABIM010000004.1"/>
</dbReference>
<organism evidence="1 2">
    <name type="scientific">Nocardioides nanhaiensis</name>
    <dbReference type="NCBI Taxonomy" id="1476871"/>
    <lineage>
        <taxon>Bacteria</taxon>
        <taxon>Bacillati</taxon>
        <taxon>Actinomycetota</taxon>
        <taxon>Actinomycetes</taxon>
        <taxon>Propionibacteriales</taxon>
        <taxon>Nocardioidaceae</taxon>
        <taxon>Nocardioides</taxon>
    </lineage>
</organism>
<name>A0ABP8WRF0_9ACTN</name>
<dbReference type="EMBL" id="BAABIM010000004">
    <property type="protein sequence ID" value="GAA4693338.1"/>
    <property type="molecule type" value="Genomic_DNA"/>
</dbReference>
<reference evidence="2" key="1">
    <citation type="journal article" date="2019" name="Int. J. Syst. Evol. Microbiol.">
        <title>The Global Catalogue of Microorganisms (GCM) 10K type strain sequencing project: providing services to taxonomists for standard genome sequencing and annotation.</title>
        <authorList>
            <consortium name="The Broad Institute Genomics Platform"/>
            <consortium name="The Broad Institute Genome Sequencing Center for Infectious Disease"/>
            <person name="Wu L."/>
            <person name="Ma J."/>
        </authorList>
    </citation>
    <scope>NUCLEOTIDE SEQUENCE [LARGE SCALE GENOMIC DNA]</scope>
    <source>
        <strain evidence="2">JCM 18127</strain>
    </source>
</reference>